<reference evidence="1 2" key="1">
    <citation type="submission" date="2017-02" db="EMBL/GenBank/DDBJ databases">
        <authorList>
            <person name="Peterson S.W."/>
        </authorList>
    </citation>
    <scope>NUCLEOTIDE SEQUENCE [LARGE SCALE GENOMIC DNA]</scope>
    <source>
        <strain evidence="1 2">VKM Ac-2059</strain>
    </source>
</reference>
<dbReference type="EMBL" id="FUZP01000001">
    <property type="protein sequence ID" value="SKC36785.1"/>
    <property type="molecule type" value="Genomic_DNA"/>
</dbReference>
<name>A0A1T5ICF4_9MICO</name>
<dbReference type="RefSeq" id="WP_143785266.1">
    <property type="nucleotide sequence ID" value="NZ_FUZP01000001.1"/>
</dbReference>
<evidence type="ECO:0000313" key="1">
    <source>
        <dbReference type="EMBL" id="SKC36785.1"/>
    </source>
</evidence>
<gene>
    <name evidence="1" type="ORF">SAMN06309945_0241</name>
</gene>
<keyword evidence="2" id="KW-1185">Reference proteome</keyword>
<dbReference type="Proteomes" id="UP000190857">
    <property type="component" value="Unassembled WGS sequence"/>
</dbReference>
<accession>A0A1T5ICF4</accession>
<sequence length="238" mass="26911">MPTSQLTVAEADQWLSVGRMQVYLNAARSDPDSALRLYDWNARVTTACLRDIGHLEVLVRNRYDGELKKVSTNWTSDVDPMWTRESGYRSARALQAQSNATSRKALTAARRNLHHPTHGQVIANLTFGFWTALTRSERDSTFWTPILHPIFPGLTRGSVHNRMERLNSFRNRLAHWEPVFSQTTGLMRQLSQVDDMFNRLSPEVALWVGQRSTVVPLIKAAPEALLSPPPTTYLGIAT</sequence>
<dbReference type="OrthoDB" id="3418622at2"/>
<protein>
    <submittedName>
        <fullName evidence="1">Abi-like protein</fullName>
    </submittedName>
</protein>
<dbReference type="STRING" id="123320.SAMN06309945_0241"/>
<organism evidence="1 2">
    <name type="scientific">Okibacterium fritillariae</name>
    <dbReference type="NCBI Taxonomy" id="123320"/>
    <lineage>
        <taxon>Bacteria</taxon>
        <taxon>Bacillati</taxon>
        <taxon>Actinomycetota</taxon>
        <taxon>Actinomycetes</taxon>
        <taxon>Micrococcales</taxon>
        <taxon>Microbacteriaceae</taxon>
        <taxon>Okibacterium</taxon>
    </lineage>
</organism>
<evidence type="ECO:0000313" key="2">
    <source>
        <dbReference type="Proteomes" id="UP000190857"/>
    </source>
</evidence>
<dbReference type="AlphaFoldDB" id="A0A1T5ICF4"/>
<proteinExistence type="predicted"/>